<accession>A0ABM4TQB4</accession>
<reference evidence="4" key="1">
    <citation type="submission" date="2025-08" db="UniProtKB">
        <authorList>
            <consortium name="RefSeq"/>
        </authorList>
    </citation>
    <scope>IDENTIFICATION</scope>
</reference>
<keyword evidence="3" id="KW-1185">Reference proteome</keyword>
<dbReference type="CDD" id="cd04475">
    <property type="entry name" value="RPA1_DBD_B"/>
    <property type="match status" value="1"/>
</dbReference>
<dbReference type="InterPro" id="IPR012340">
    <property type="entry name" value="NA-bd_OB-fold"/>
</dbReference>
<organism evidence="3 4">
    <name type="scientific">Drosophila suzukii</name>
    <name type="common">Spotted-wing drosophila fruit fly</name>
    <dbReference type="NCBI Taxonomy" id="28584"/>
    <lineage>
        <taxon>Eukaryota</taxon>
        <taxon>Metazoa</taxon>
        <taxon>Ecdysozoa</taxon>
        <taxon>Arthropoda</taxon>
        <taxon>Hexapoda</taxon>
        <taxon>Insecta</taxon>
        <taxon>Pterygota</taxon>
        <taxon>Neoptera</taxon>
        <taxon>Endopterygota</taxon>
        <taxon>Diptera</taxon>
        <taxon>Brachycera</taxon>
        <taxon>Muscomorpha</taxon>
        <taxon>Ephydroidea</taxon>
        <taxon>Drosophilidae</taxon>
        <taxon>Drosophila</taxon>
        <taxon>Sophophora</taxon>
    </lineage>
</organism>
<protein>
    <submittedName>
        <fullName evidence="4">Replication protein A 70 kDa DNA-binding subunit isoform X1</fullName>
    </submittedName>
</protein>
<dbReference type="Proteomes" id="UP001652628">
    <property type="component" value="Chromosome 3"/>
</dbReference>
<proteinExistence type="predicted"/>
<dbReference type="Pfam" id="PF16900">
    <property type="entry name" value="REPA_OB_2"/>
    <property type="match status" value="1"/>
</dbReference>
<dbReference type="PANTHER" id="PTHR47165:SF4">
    <property type="entry name" value="OS03G0429900 PROTEIN"/>
    <property type="match status" value="1"/>
</dbReference>
<feature type="domain" description="Replication protein A OB" evidence="2">
    <location>
        <begin position="132"/>
        <end position="210"/>
    </location>
</feature>
<name>A0ABM4TQB4_DROSZ</name>
<dbReference type="RefSeq" id="XP_070852146.1">
    <property type="nucleotide sequence ID" value="XM_070996045.1"/>
</dbReference>
<evidence type="ECO:0000313" key="4">
    <source>
        <dbReference type="RefSeq" id="XP_070852146.1"/>
    </source>
</evidence>
<evidence type="ECO:0000313" key="3">
    <source>
        <dbReference type="Proteomes" id="UP001652628"/>
    </source>
</evidence>
<gene>
    <name evidence="4" type="primary">LOC108018516</name>
</gene>
<dbReference type="PANTHER" id="PTHR47165">
    <property type="entry name" value="OS03G0429900 PROTEIN"/>
    <property type="match status" value="1"/>
</dbReference>
<evidence type="ECO:0000259" key="2">
    <source>
        <dbReference type="Pfam" id="PF16900"/>
    </source>
</evidence>
<dbReference type="GeneID" id="108018516"/>
<dbReference type="GO" id="GO:0003677">
    <property type="term" value="F:DNA binding"/>
    <property type="evidence" value="ECO:0007669"/>
    <property type="project" value="UniProtKB-KW"/>
</dbReference>
<sequence length="240" mass="27651">MDPIEITFFKQPISTLELTTCHRSFIRARVTWKTEITEWTRNIKEGTTLLINLLDGSGEITVALFDSQCDTFFPKIEEGSVYNFFNFEVKEADTDIKILPNPLQIFFIDETVVQQSIENIQIPIIRNTFLPLSKVSEIPEREPVDVVGICTEVRDVDERGGHLIREILLVDAELQPVMLNLWEKAARDFQGQVNDVLVVKGARAQFHNNEIKLNASWYTNVQINPDIPEAISLRDWYENQ</sequence>
<dbReference type="CDD" id="cd04474">
    <property type="entry name" value="RPA1_DBD_A"/>
    <property type="match status" value="1"/>
</dbReference>
<dbReference type="InterPro" id="IPR031657">
    <property type="entry name" value="REPA_OB_2"/>
</dbReference>
<dbReference type="SUPFAM" id="SSF50249">
    <property type="entry name" value="Nucleic acid-binding proteins"/>
    <property type="match status" value="2"/>
</dbReference>
<evidence type="ECO:0000256" key="1">
    <source>
        <dbReference type="ARBA" id="ARBA00023125"/>
    </source>
</evidence>
<dbReference type="Gene3D" id="2.40.50.140">
    <property type="entry name" value="Nucleic acid-binding proteins"/>
    <property type="match status" value="2"/>
</dbReference>
<keyword evidence="1 4" id="KW-0238">DNA-binding</keyword>